<name>B8KRP2_9GAMM</name>
<keyword evidence="2" id="KW-1185">Reference proteome</keyword>
<evidence type="ECO:0000313" key="1">
    <source>
        <dbReference type="EMBL" id="EED36074.1"/>
    </source>
</evidence>
<dbReference type="InterPro" id="IPR012675">
    <property type="entry name" value="Beta-grasp_dom_sf"/>
</dbReference>
<proteinExistence type="predicted"/>
<accession>B8KRP2</accession>
<dbReference type="STRING" id="565045.NOR51B_2022"/>
<reference evidence="2" key="1">
    <citation type="journal article" date="2013" name="BMC Microbiol.">
        <title>Taxonomy and evolution of bacteriochlorophyll a-containing members of the OM60/NOR5 clade of marine gammaproteobacteria: description of Luminiphilus syltensis gen. nov., sp. nov., reclassification of Haliea rubra as Pseudohaliea rubra gen. nov., comb. nov., and emendation of Chromatocurvus halotolerans.</title>
        <authorList>
            <person name="Spring S."/>
            <person name="Riedel T."/>
            <person name="Sproer C."/>
            <person name="Yan S."/>
            <person name="Harder J."/>
            <person name="Fuchs B.M."/>
        </authorList>
    </citation>
    <scope>NUCLEOTIDE SEQUENCE [LARGE SCALE GENOMIC DNA]</scope>
    <source>
        <strain evidence="2">NOR51-B</strain>
    </source>
</reference>
<dbReference type="Proteomes" id="UP000004699">
    <property type="component" value="Unassembled WGS sequence"/>
</dbReference>
<protein>
    <submittedName>
        <fullName evidence="1">Molybdenum cofactor biosynthesis protein C</fullName>
    </submittedName>
</protein>
<dbReference type="CDD" id="cd00754">
    <property type="entry name" value="Ubl_MoaD"/>
    <property type="match status" value="1"/>
</dbReference>
<evidence type="ECO:0000313" key="2">
    <source>
        <dbReference type="Proteomes" id="UP000004699"/>
    </source>
</evidence>
<sequence length="75" mass="7974">MIRETLDTESLQIDWAPSLADVESLKSVLSSRGATWADTLNETSVIAAVNQQVVSADHPLADGDEVAFFPPMTGG</sequence>
<dbReference type="Gene3D" id="3.10.20.30">
    <property type="match status" value="1"/>
</dbReference>
<dbReference type="InterPro" id="IPR016155">
    <property type="entry name" value="Mopterin_synth/thiamin_S_b"/>
</dbReference>
<dbReference type="SUPFAM" id="SSF54285">
    <property type="entry name" value="MoaD/ThiS"/>
    <property type="match status" value="1"/>
</dbReference>
<dbReference type="EMBL" id="DS999411">
    <property type="protein sequence ID" value="EED36074.1"/>
    <property type="molecule type" value="Genomic_DNA"/>
</dbReference>
<organism evidence="1 2">
    <name type="scientific">Luminiphilus syltensis NOR5-1B</name>
    <dbReference type="NCBI Taxonomy" id="565045"/>
    <lineage>
        <taxon>Bacteria</taxon>
        <taxon>Pseudomonadati</taxon>
        <taxon>Pseudomonadota</taxon>
        <taxon>Gammaproteobacteria</taxon>
        <taxon>Cellvibrionales</taxon>
        <taxon>Halieaceae</taxon>
        <taxon>Luminiphilus</taxon>
    </lineage>
</organism>
<dbReference type="AlphaFoldDB" id="B8KRP2"/>
<gene>
    <name evidence="1" type="ORF">NOR51B_2022</name>
</gene>
<dbReference type="Pfam" id="PF02597">
    <property type="entry name" value="ThiS"/>
    <property type="match status" value="1"/>
</dbReference>
<dbReference type="eggNOG" id="COG1977">
    <property type="taxonomic scope" value="Bacteria"/>
</dbReference>
<dbReference type="HOGENOM" id="CLU_114601_4_0_6"/>
<dbReference type="InterPro" id="IPR003749">
    <property type="entry name" value="ThiS/MoaD-like"/>
</dbReference>